<reference evidence="1 2" key="1">
    <citation type="submission" date="2019-03" db="EMBL/GenBank/DDBJ databases">
        <title>Genomic Encyclopedia of Type Strains, Phase IV (KMG-IV): sequencing the most valuable type-strain genomes for metagenomic binning, comparative biology and taxonomic classification.</title>
        <authorList>
            <person name="Goeker M."/>
        </authorList>
    </citation>
    <scope>NUCLEOTIDE SEQUENCE [LARGE SCALE GENOMIC DNA]</scope>
    <source>
        <strain evidence="1 2">DSM 29481</strain>
    </source>
</reference>
<evidence type="ECO:0000313" key="1">
    <source>
        <dbReference type="EMBL" id="TCU54567.1"/>
    </source>
</evidence>
<evidence type="ECO:0000313" key="2">
    <source>
        <dbReference type="Proteomes" id="UP000295773"/>
    </source>
</evidence>
<accession>A0A4R3T1W3</accession>
<dbReference type="Proteomes" id="UP000295773">
    <property type="component" value="Unassembled WGS sequence"/>
</dbReference>
<dbReference type="EMBL" id="SMBP01000024">
    <property type="protein sequence ID" value="TCU54567.1"/>
    <property type="molecule type" value="Genomic_DNA"/>
</dbReference>
<sequence>MAHIECGVVMGGNDNGFGIFIYLSTDMDRISAH</sequence>
<protein>
    <submittedName>
        <fullName evidence="1">Uncharacterized protein</fullName>
    </submittedName>
</protein>
<dbReference type="AlphaFoldDB" id="A0A4R3T1W3"/>
<name>A0A4R3T1W3_9FIRM</name>
<keyword evidence="2" id="KW-1185">Reference proteome</keyword>
<comment type="caution">
    <text evidence="1">The sequence shown here is derived from an EMBL/GenBank/DDBJ whole genome shotgun (WGS) entry which is preliminary data.</text>
</comment>
<gene>
    <name evidence="1" type="ORF">EDD61_12444</name>
</gene>
<proteinExistence type="predicted"/>
<organism evidence="1 2">
    <name type="scientific">Longicatena caecimuris</name>
    <dbReference type="NCBI Taxonomy" id="1796635"/>
    <lineage>
        <taxon>Bacteria</taxon>
        <taxon>Bacillati</taxon>
        <taxon>Bacillota</taxon>
        <taxon>Erysipelotrichia</taxon>
        <taxon>Erysipelotrichales</taxon>
        <taxon>Erysipelotrichaceae</taxon>
        <taxon>Longicatena</taxon>
    </lineage>
</organism>